<evidence type="ECO:0000259" key="8">
    <source>
        <dbReference type="SMART" id="SM00285"/>
    </source>
</evidence>
<feature type="compositionally biased region" description="Gly residues" evidence="7">
    <location>
        <begin position="203"/>
        <end position="217"/>
    </location>
</feature>
<proteinExistence type="predicted"/>
<keyword evidence="5 9" id="KW-0418">Kinase</keyword>
<reference evidence="9" key="1">
    <citation type="submission" date="2019-05" db="EMBL/GenBank/DDBJ databases">
        <title>Annotation for the trematode Fasciolopsis buski.</title>
        <authorList>
            <person name="Choi Y.-J."/>
        </authorList>
    </citation>
    <scope>NUCLEOTIDE SEQUENCE</scope>
    <source>
        <strain evidence="9">HT</strain>
        <tissue evidence="9">Whole worm</tissue>
    </source>
</reference>
<dbReference type="InterPro" id="IPR033923">
    <property type="entry name" value="PAK_BD"/>
</dbReference>
<dbReference type="Pfam" id="PF00786">
    <property type="entry name" value="PBD"/>
    <property type="match status" value="1"/>
</dbReference>
<dbReference type="EMBL" id="LUCM01007826">
    <property type="protein sequence ID" value="KAA0189322.1"/>
    <property type="molecule type" value="Genomic_DNA"/>
</dbReference>
<keyword evidence="3" id="KW-0808">Transferase</keyword>
<comment type="caution">
    <text evidence="9">The sequence shown here is derived from an EMBL/GenBank/DDBJ whole genome shotgun (WGS) entry which is preliminary data.</text>
</comment>
<dbReference type="GO" id="GO:0005524">
    <property type="term" value="F:ATP binding"/>
    <property type="evidence" value="ECO:0007669"/>
    <property type="project" value="UniProtKB-KW"/>
</dbReference>
<dbReference type="InterPro" id="IPR036936">
    <property type="entry name" value="CRIB_dom_sf"/>
</dbReference>
<dbReference type="Gene3D" id="3.90.810.10">
    <property type="entry name" value="CRIB domain"/>
    <property type="match status" value="1"/>
</dbReference>
<evidence type="ECO:0000313" key="10">
    <source>
        <dbReference type="Proteomes" id="UP000728185"/>
    </source>
</evidence>
<feature type="compositionally biased region" description="Low complexity" evidence="7">
    <location>
        <begin position="190"/>
        <end position="202"/>
    </location>
</feature>
<feature type="compositionally biased region" description="Low complexity" evidence="7">
    <location>
        <begin position="459"/>
        <end position="470"/>
    </location>
</feature>
<feature type="region of interest" description="Disordered" evidence="7">
    <location>
        <begin position="25"/>
        <end position="52"/>
    </location>
</feature>
<organism evidence="9 10">
    <name type="scientific">Fasciolopsis buskii</name>
    <dbReference type="NCBI Taxonomy" id="27845"/>
    <lineage>
        <taxon>Eukaryota</taxon>
        <taxon>Metazoa</taxon>
        <taxon>Spiralia</taxon>
        <taxon>Lophotrochozoa</taxon>
        <taxon>Platyhelminthes</taxon>
        <taxon>Trematoda</taxon>
        <taxon>Digenea</taxon>
        <taxon>Plagiorchiida</taxon>
        <taxon>Echinostomata</taxon>
        <taxon>Echinostomatoidea</taxon>
        <taxon>Fasciolidae</taxon>
        <taxon>Fasciolopsis</taxon>
    </lineage>
</organism>
<feature type="region of interest" description="Disordered" evidence="7">
    <location>
        <begin position="457"/>
        <end position="479"/>
    </location>
</feature>
<evidence type="ECO:0000256" key="4">
    <source>
        <dbReference type="ARBA" id="ARBA00022741"/>
    </source>
</evidence>
<dbReference type="OrthoDB" id="248923at2759"/>
<keyword evidence="6" id="KW-0067">ATP-binding</keyword>
<dbReference type="CDD" id="cd01093">
    <property type="entry name" value="CRIB_PAK_like"/>
    <property type="match status" value="1"/>
</dbReference>
<evidence type="ECO:0000256" key="3">
    <source>
        <dbReference type="ARBA" id="ARBA00022679"/>
    </source>
</evidence>
<evidence type="ECO:0000256" key="5">
    <source>
        <dbReference type="ARBA" id="ARBA00022777"/>
    </source>
</evidence>
<evidence type="ECO:0000256" key="2">
    <source>
        <dbReference type="ARBA" id="ARBA00022527"/>
    </source>
</evidence>
<feature type="region of interest" description="Disordered" evidence="7">
    <location>
        <begin position="161"/>
        <end position="233"/>
    </location>
</feature>
<accession>A0A8E0RR35</accession>
<dbReference type="GO" id="GO:0004674">
    <property type="term" value="F:protein serine/threonine kinase activity"/>
    <property type="evidence" value="ECO:0007669"/>
    <property type="project" value="UniProtKB-KW"/>
</dbReference>
<dbReference type="SMART" id="SM00285">
    <property type="entry name" value="PBD"/>
    <property type="match status" value="1"/>
</dbReference>
<name>A0A8E0RR35_9TREM</name>
<evidence type="ECO:0000256" key="1">
    <source>
        <dbReference type="ARBA" id="ARBA00012513"/>
    </source>
</evidence>
<dbReference type="InterPro" id="IPR000095">
    <property type="entry name" value="CRIB_dom"/>
</dbReference>
<keyword evidence="10" id="KW-1185">Reference proteome</keyword>
<sequence>MEVRARTPPPPLRTSSTAALQYRNEFSQKLNKPLPPTPLEEEKRDRKKGKSKLAKFKPVAMPNISAPLSVLHKVHITVDPVTGDFEGMPPEWSQILGVSGLTKAEQQQNPCVLLNVLNILSNRDYDKEKFMLSCDQGNMDASPTGQYQFLVDNNLTTGSCFSSPHHGKPSTPENESLPYFTHISGHQGTVGARSSSLSSGRGSSEGVGSRSGSGSGGAVSRSSSSGHGGAGVSSLIAPATTGAGEVSNIPIQITATHSVSHSSSASNCSTGSLSAGMETNLVPNHRSIPTNLPAANVCSSHQFCSPVANSPRSVSAGAAHALTSADFSVLPSYSSSHVISQPPLPPLAHGPNSTHIFQPIHANSSLQSVAVDGKPDPRITTSLANTDYQVRVNTVAPRSLNESHESPYAPRVTFSKSQFTPRSQWESTLAGPPPMSPGLPRRFADGILPPETTVHIQYSSGQSSPSPAGSVTPVPTPRRESLSASIVPVRAGTNHTIPSAVNLTAELFRTGPINYNLAPPPIATRPEKTKSIVSRPSLCEYFFYRKLSNVYYFRIGIF</sequence>
<feature type="region of interest" description="Disordered" evidence="7">
    <location>
        <begin position="400"/>
        <end position="436"/>
    </location>
</feature>
<keyword evidence="4" id="KW-0547">Nucleotide-binding</keyword>
<evidence type="ECO:0000256" key="6">
    <source>
        <dbReference type="ARBA" id="ARBA00022840"/>
    </source>
</evidence>
<feature type="compositionally biased region" description="Polar residues" evidence="7">
    <location>
        <begin position="414"/>
        <end position="427"/>
    </location>
</feature>
<gene>
    <name evidence="9" type="ORF">FBUS_10095</name>
</gene>
<protein>
    <recommendedName>
        <fullName evidence="1">non-specific serine/threonine protein kinase</fullName>
        <ecNumber evidence="1">2.7.11.1</ecNumber>
    </recommendedName>
</protein>
<dbReference type="AlphaFoldDB" id="A0A8E0RR35"/>
<evidence type="ECO:0000256" key="7">
    <source>
        <dbReference type="SAM" id="MobiDB-lite"/>
    </source>
</evidence>
<dbReference type="EC" id="2.7.11.1" evidence="1"/>
<evidence type="ECO:0000313" key="9">
    <source>
        <dbReference type="EMBL" id="KAA0189322.1"/>
    </source>
</evidence>
<dbReference type="Proteomes" id="UP000728185">
    <property type="component" value="Unassembled WGS sequence"/>
</dbReference>
<feature type="domain" description="CRIB" evidence="8">
    <location>
        <begin position="64"/>
        <end position="99"/>
    </location>
</feature>
<keyword evidence="2" id="KW-0723">Serine/threonine-protein kinase</keyword>